<name>A0ABQ4K5H2_9BACI</name>
<feature type="transmembrane region" description="Helical" evidence="1">
    <location>
        <begin position="74"/>
        <end position="91"/>
    </location>
</feature>
<comment type="caution">
    <text evidence="3">The sequence shown here is derived from an EMBL/GenBank/DDBJ whole genome shotgun (WGS) entry which is preliminary data.</text>
</comment>
<dbReference type="EMBL" id="BOQT01000006">
    <property type="protein sequence ID" value="GIN20969.1"/>
    <property type="molecule type" value="Genomic_DNA"/>
</dbReference>
<keyword evidence="1" id="KW-0472">Membrane</keyword>
<feature type="transmembrane region" description="Helical" evidence="1">
    <location>
        <begin position="136"/>
        <end position="161"/>
    </location>
</feature>
<gene>
    <name evidence="3" type="ORF">J1TS3_21030</name>
</gene>
<sequence>MLSAKSETFIENLRLYLVTSGKKEKEINELTEELEVHLIEAEKDGKNIEEIIDCTPEQYMNSLKKEMDTDVKSLTKYLPIFFTGVAAYFIMGPAIRGELTFNIVQVIGFPLTAITGLLIYVLFLQQAGKKQFSTKTFFLFGMVASASVTILFILLLLGSTLFVEPFYAASPTVNWIIVAVCSCIFILLAVWSKTWLTIWIPAILFIPDFLYRFSNFSDNAILIIGMAMFVSMFIMIILSLFLKNKKLSV</sequence>
<reference evidence="3 4" key="1">
    <citation type="submission" date="2021-03" db="EMBL/GenBank/DDBJ databases">
        <title>Antimicrobial resistance genes in bacteria isolated from Japanese honey, and their potential for conferring macrolide and lincosamide resistance in the American foulbrood pathogen Paenibacillus larvae.</title>
        <authorList>
            <person name="Okamoto M."/>
            <person name="Kumagai M."/>
            <person name="Kanamori H."/>
            <person name="Takamatsu D."/>
        </authorList>
    </citation>
    <scope>NUCLEOTIDE SEQUENCE [LARGE SCALE GENOMIC DNA]</scope>
    <source>
        <strain evidence="3 4">J1TS3</strain>
    </source>
</reference>
<proteinExistence type="predicted"/>
<keyword evidence="1" id="KW-1133">Transmembrane helix</keyword>
<feature type="domain" description="HAAS transmembrane region" evidence="2">
    <location>
        <begin position="88"/>
        <end position="200"/>
    </location>
</feature>
<dbReference type="PANTHER" id="PTHR41307">
    <property type="entry name" value="MEMBRANE PROTEIN-RELATED"/>
    <property type="match status" value="1"/>
</dbReference>
<feature type="transmembrane region" description="Helical" evidence="1">
    <location>
        <begin position="196"/>
        <end position="214"/>
    </location>
</feature>
<feature type="transmembrane region" description="Helical" evidence="1">
    <location>
        <begin position="173"/>
        <end position="191"/>
    </location>
</feature>
<dbReference type="InterPro" id="IPR012963">
    <property type="entry name" value="HAAS_TM"/>
</dbReference>
<keyword evidence="4" id="KW-1185">Reference proteome</keyword>
<evidence type="ECO:0000259" key="2">
    <source>
        <dbReference type="Pfam" id="PF08006"/>
    </source>
</evidence>
<organism evidence="3 4">
    <name type="scientific">Siminovitchia fordii</name>
    <dbReference type="NCBI Taxonomy" id="254759"/>
    <lineage>
        <taxon>Bacteria</taxon>
        <taxon>Bacillati</taxon>
        <taxon>Bacillota</taxon>
        <taxon>Bacilli</taxon>
        <taxon>Bacillales</taxon>
        <taxon>Bacillaceae</taxon>
        <taxon>Siminovitchia</taxon>
    </lineage>
</organism>
<evidence type="ECO:0000313" key="3">
    <source>
        <dbReference type="EMBL" id="GIN20969.1"/>
    </source>
</evidence>
<evidence type="ECO:0000256" key="1">
    <source>
        <dbReference type="SAM" id="Phobius"/>
    </source>
</evidence>
<accession>A0ABQ4K5H2</accession>
<dbReference type="PANTHER" id="PTHR41307:SF1">
    <property type="entry name" value="MEMBRANE PROTEIN"/>
    <property type="match status" value="1"/>
</dbReference>
<keyword evidence="1" id="KW-0812">Transmembrane</keyword>
<protein>
    <recommendedName>
        <fullName evidence="2">HAAS transmembrane region domain-containing protein</fullName>
    </recommendedName>
</protein>
<evidence type="ECO:0000313" key="4">
    <source>
        <dbReference type="Proteomes" id="UP000680279"/>
    </source>
</evidence>
<dbReference type="Pfam" id="PF08006">
    <property type="entry name" value="HAAS_TM"/>
    <property type="match status" value="1"/>
</dbReference>
<dbReference type="Proteomes" id="UP000680279">
    <property type="component" value="Unassembled WGS sequence"/>
</dbReference>
<dbReference type="RefSeq" id="WP_018706022.1">
    <property type="nucleotide sequence ID" value="NZ_BOQT01000006.1"/>
</dbReference>
<dbReference type="SUPFAM" id="SSF158560">
    <property type="entry name" value="BH3980-like"/>
    <property type="match status" value="1"/>
</dbReference>
<feature type="transmembrane region" description="Helical" evidence="1">
    <location>
        <begin position="220"/>
        <end position="242"/>
    </location>
</feature>
<feature type="transmembrane region" description="Helical" evidence="1">
    <location>
        <begin position="103"/>
        <end position="124"/>
    </location>
</feature>